<dbReference type="Pfam" id="PF00773">
    <property type="entry name" value="RNB"/>
    <property type="match status" value="1"/>
</dbReference>
<dbReference type="GO" id="GO:0004386">
    <property type="term" value="F:helicase activity"/>
    <property type="evidence" value="ECO:0007669"/>
    <property type="project" value="InterPro"/>
</dbReference>
<dbReference type="InterPro" id="IPR041679">
    <property type="entry name" value="DNA2/NAM7-like_C"/>
</dbReference>
<dbReference type="Proteomes" id="UP000695562">
    <property type="component" value="Unassembled WGS sequence"/>
</dbReference>
<feature type="region of interest" description="Disordered" evidence="5">
    <location>
        <begin position="258"/>
        <end position="296"/>
    </location>
</feature>
<dbReference type="Pfam" id="PF13086">
    <property type="entry name" value="AAA_11"/>
    <property type="match status" value="2"/>
</dbReference>
<dbReference type="GO" id="GO:0008270">
    <property type="term" value="F:zinc ion binding"/>
    <property type="evidence" value="ECO:0007669"/>
    <property type="project" value="UniProtKB-KW"/>
</dbReference>
<dbReference type="InterPro" id="IPR012340">
    <property type="entry name" value="NA-bd_OB-fold"/>
</dbReference>
<keyword evidence="2 4" id="KW-0863">Zinc-finger</keyword>
<dbReference type="PANTHER" id="PTHR23355">
    <property type="entry name" value="RIBONUCLEASE"/>
    <property type="match status" value="1"/>
</dbReference>
<dbReference type="Gene3D" id="4.10.1000.10">
    <property type="entry name" value="Zinc finger, CCCH-type"/>
    <property type="match status" value="1"/>
</dbReference>
<proteinExistence type="predicted"/>
<dbReference type="SMART" id="SM00356">
    <property type="entry name" value="ZnF_C3H1"/>
    <property type="match status" value="2"/>
</dbReference>
<dbReference type="GO" id="GO:0006402">
    <property type="term" value="P:mRNA catabolic process"/>
    <property type="evidence" value="ECO:0007669"/>
    <property type="project" value="TreeGrafter"/>
</dbReference>
<keyword evidence="1 4" id="KW-0479">Metal-binding</keyword>
<dbReference type="SUPFAM" id="SSF90229">
    <property type="entry name" value="CCCH zinc finger"/>
    <property type="match status" value="1"/>
</dbReference>
<dbReference type="GO" id="GO:0000177">
    <property type="term" value="C:cytoplasmic exosome (RNase complex)"/>
    <property type="evidence" value="ECO:0007669"/>
    <property type="project" value="TreeGrafter"/>
</dbReference>
<dbReference type="Gene3D" id="2.40.50.690">
    <property type="match status" value="1"/>
</dbReference>
<dbReference type="PANTHER" id="PTHR23355:SF67">
    <property type="entry name" value="C3H1-TYPE DOMAIN-CONTAINING PROTEIN"/>
    <property type="match status" value="1"/>
</dbReference>
<dbReference type="SUPFAM" id="SSF50249">
    <property type="entry name" value="Nucleic acid-binding proteins"/>
    <property type="match status" value="2"/>
</dbReference>
<comment type="caution">
    <text evidence="7">The sequence shown here is derived from an EMBL/GenBank/DDBJ whole genome shotgun (WGS) entry which is preliminary data.</text>
</comment>
<dbReference type="OrthoDB" id="20534at2759"/>
<feature type="domain" description="C3H1-type" evidence="6">
    <location>
        <begin position="191"/>
        <end position="219"/>
    </location>
</feature>
<sequence length="1772" mass="201268">MINNNTNTNKNNNTANIISPIPLMASPSNLSNHFHIVSPINSPSHIPLPLPLPTPPLSLSSPSRSPLSLSSSSINRSISKPTLSPSTNNNNNAKKIKSPGSGYKKPLSIEELHLKYTGGYKTVECHSVAKKIECTKDRDCFYYHKKEEYRRPPFDEGGQLLYSHSPCQTKCSHPNCTYSHNDVEIMYHPTIYKTKMCNDYLSNRACKKGRWCAFAHGLDDIRSITNTAKFNTQKVHNHSHNNNIHNSNININSSNNFNSNSGGNINQPSFSNKNHNNNKSIINNSQPTTNNTTTTTTTTTTSIFKSEFKAEDLDFSLCSIPKISNNNLLTSFENLKENHDFSACKYYKDYFSIIDINSGINNHSLQYGKIQVDKKDPFLSIVKVFNSTLEILIDGYYSRNRSLEGDIVAVELILKPETDIMLQKEFSNLGFIRGEQQPQSQQQINLIRYGRVIGILDPQNHVNSFACKFLQKYDHHILFTPFSDSTLFGILIPISNIPPKINLSSSIVFDIKIEHWNPNTPFPIGSIQNYHPFTNDFLRDFNVFKITNKLTQSIQEDVILNDDSNSVRQDLTDLLTFSISSSDGFDSISNAFSITQLPNNSLKIYIHIVDLLDIVKPKSSIDNNCIEKSFQMNLGIETLNILPNNLVKENLSLSLGKERKTITFEITFGDENSKPKVYQSIIKSCCSLSFSEVQDIFNEKTSSVSKKDSFFPSENIISSIKALQRCSFPNTLNSTSYLSNVDIEFSHNNMYKTPLPSFIKNVSLLKSYEIVTGLLSLCNYILTKGIDRQSSSNLLVYKLCKSNSNSQNKHLVDNPINRSGGVGEQDSFSKTKSSLLYSYYISLMDPNLCVDFYSNDHSGPNFYISEFTEPLKRYGDLYNQRVLQLVKFSNDNNSSNNDNNTLDIISILPSNFDSVSSLANHIQSRFLSYHSLVKSFQKICISFILKSKIITTNCLLTKITQEGIVSFWCKEVLETFTINLDDLYKECNIEYYQGSLLVTIPNHHCLINCLPANQHNQLLQHPYQTPFHSNSIVKSKLGDTTIMMKEYDTIQIHLSNDSGSSNNCLIPKFLPLLFYFVQSSPSFTCEHKKNSDLFLHSNKPIGEVGGGSIKNIKFETISHYQDFWTSIIDASSLSKVIPNGSSVFAYNGNISWSKKKKKYIGTLEIPFASVSSNIVFSRGDFICLKFPGDDRNQSFSIHSVISKVDNGEKNPDKIMIRFPAKIEKISPRFPYYIEIIFRDTANKELLNGIQQFCSKKGYSESSCNTIQEIVLNTWNPSDSISGENQLFSSVAVDSSTGVVNDNVIVGGNDFEISNSLFQIKQKYNLNQSQENALFSSIFNPFTMVEGEPGSGKTTLLAIISHFVVTYLNVKLLICGPNNNSLDSTSRCVQNLESTHLNIVRVYDQIEEDYMIPKDQELISLDHYIKLDPKYMEIKDYMNIKERAELLGDIKANVLNHAQIILCTTSFAKNELILNQNVKWVFIDNANQEIEPRTIGALSTCSHAVLFSDVIIDIPHSQVSIKSKKLKGFLKTPLCKRVNCAKPIRLLSFYVPTLFSHLLSPNIKDINLDFDGPDFKKPILSFFNLNSLDKLDIKSFEFQGPNSFKSCYNYMEASFSVNIVRHLLKNFKIHPLEILIISPYPTQRMIIKKTLERFNICVNVFSLEEAQYYHFNYSVVSLVRTEKCQFNEKYWFESDEKIIRKMIFSSRKGLFFVGSLPFFEKREKWSGFLANLKNLQVVESIQEFSLTDSINFEKKDYNSHCSLKVQQSKFIRY</sequence>
<dbReference type="InterPro" id="IPR050180">
    <property type="entry name" value="RNR_Ribonuclease"/>
</dbReference>
<accession>A0A8J4PWK3</accession>
<organism evidence="7 8">
    <name type="scientific">Polysphondylium violaceum</name>
    <dbReference type="NCBI Taxonomy" id="133409"/>
    <lineage>
        <taxon>Eukaryota</taxon>
        <taxon>Amoebozoa</taxon>
        <taxon>Evosea</taxon>
        <taxon>Eumycetozoa</taxon>
        <taxon>Dictyostelia</taxon>
        <taxon>Dictyosteliales</taxon>
        <taxon>Dictyosteliaceae</taxon>
        <taxon>Polysphondylium</taxon>
    </lineage>
</organism>
<dbReference type="GO" id="GO:0000175">
    <property type="term" value="F:3'-5'-RNA exonuclease activity"/>
    <property type="evidence" value="ECO:0007669"/>
    <property type="project" value="TreeGrafter"/>
</dbReference>
<dbReference type="InterPro" id="IPR001900">
    <property type="entry name" value="RNase_II/R"/>
</dbReference>
<evidence type="ECO:0000313" key="7">
    <source>
        <dbReference type="EMBL" id="KAF2075097.1"/>
    </source>
</evidence>
<evidence type="ECO:0000256" key="2">
    <source>
        <dbReference type="ARBA" id="ARBA00022771"/>
    </source>
</evidence>
<dbReference type="Gene3D" id="3.40.50.300">
    <property type="entry name" value="P-loop containing nucleotide triphosphate hydrolases"/>
    <property type="match status" value="2"/>
</dbReference>
<dbReference type="Pfam" id="PF13087">
    <property type="entry name" value="AAA_12"/>
    <property type="match status" value="1"/>
</dbReference>
<evidence type="ECO:0000256" key="5">
    <source>
        <dbReference type="SAM" id="MobiDB-lite"/>
    </source>
</evidence>
<protein>
    <recommendedName>
        <fullName evidence="6">C3H1-type domain-containing protein</fullName>
    </recommendedName>
</protein>
<name>A0A8J4PWK3_9MYCE</name>
<feature type="region of interest" description="Disordered" evidence="5">
    <location>
        <begin position="57"/>
        <end position="102"/>
    </location>
</feature>
<dbReference type="PROSITE" id="PS50103">
    <property type="entry name" value="ZF_C3H1"/>
    <property type="match status" value="1"/>
</dbReference>
<feature type="compositionally biased region" description="Low complexity" evidence="5">
    <location>
        <begin position="57"/>
        <end position="79"/>
    </location>
</feature>
<evidence type="ECO:0000256" key="3">
    <source>
        <dbReference type="ARBA" id="ARBA00022833"/>
    </source>
</evidence>
<dbReference type="GO" id="GO:0003723">
    <property type="term" value="F:RNA binding"/>
    <property type="evidence" value="ECO:0007669"/>
    <property type="project" value="InterPro"/>
</dbReference>
<dbReference type="InterPro" id="IPR027417">
    <property type="entry name" value="P-loop_NTPase"/>
</dbReference>
<evidence type="ECO:0000256" key="4">
    <source>
        <dbReference type="PROSITE-ProRule" id="PRU00723"/>
    </source>
</evidence>
<keyword evidence="3 4" id="KW-0862">Zinc</keyword>
<dbReference type="InterPro" id="IPR041677">
    <property type="entry name" value="DNA2/NAM7_AAA_11"/>
</dbReference>
<evidence type="ECO:0000313" key="8">
    <source>
        <dbReference type="Proteomes" id="UP000695562"/>
    </source>
</evidence>
<evidence type="ECO:0000259" key="6">
    <source>
        <dbReference type="PROSITE" id="PS50103"/>
    </source>
</evidence>
<dbReference type="InterPro" id="IPR000571">
    <property type="entry name" value="Znf_CCCH"/>
</dbReference>
<reference evidence="7" key="1">
    <citation type="submission" date="2020-01" db="EMBL/GenBank/DDBJ databases">
        <title>Development of genomics and gene disruption for Polysphondylium violaceum indicates a role for the polyketide synthase stlB in stalk morphogenesis.</title>
        <authorList>
            <person name="Narita B."/>
            <person name="Kawabe Y."/>
            <person name="Kin K."/>
            <person name="Saito T."/>
            <person name="Gibbs R."/>
            <person name="Kuspa A."/>
            <person name="Muzny D."/>
            <person name="Queller D."/>
            <person name="Richards S."/>
            <person name="Strassman J."/>
            <person name="Sucgang R."/>
            <person name="Worley K."/>
            <person name="Schaap P."/>
        </authorList>
    </citation>
    <scope>NUCLEOTIDE SEQUENCE</scope>
    <source>
        <strain evidence="7">QSvi11</strain>
    </source>
</reference>
<keyword evidence="8" id="KW-1185">Reference proteome</keyword>
<dbReference type="SMART" id="SM00955">
    <property type="entry name" value="RNB"/>
    <property type="match status" value="1"/>
</dbReference>
<dbReference type="GO" id="GO:0016075">
    <property type="term" value="P:rRNA catabolic process"/>
    <property type="evidence" value="ECO:0007669"/>
    <property type="project" value="TreeGrafter"/>
</dbReference>
<evidence type="ECO:0000256" key="1">
    <source>
        <dbReference type="ARBA" id="ARBA00022723"/>
    </source>
</evidence>
<dbReference type="EMBL" id="AJWJ01000115">
    <property type="protein sequence ID" value="KAF2075097.1"/>
    <property type="molecule type" value="Genomic_DNA"/>
</dbReference>
<dbReference type="InterPro" id="IPR036855">
    <property type="entry name" value="Znf_CCCH_sf"/>
</dbReference>
<gene>
    <name evidence="7" type="ORF">CYY_003617</name>
</gene>
<dbReference type="SUPFAM" id="SSF52540">
    <property type="entry name" value="P-loop containing nucleoside triphosphate hydrolases"/>
    <property type="match status" value="1"/>
</dbReference>
<feature type="zinc finger region" description="C3H1-type" evidence="4">
    <location>
        <begin position="191"/>
        <end position="219"/>
    </location>
</feature>